<dbReference type="InterPro" id="IPR036890">
    <property type="entry name" value="HATPase_C_sf"/>
</dbReference>
<dbReference type="Pfam" id="PF06580">
    <property type="entry name" value="His_kinase"/>
    <property type="match status" value="1"/>
</dbReference>
<evidence type="ECO:0000256" key="4">
    <source>
        <dbReference type="ARBA" id="ARBA00022679"/>
    </source>
</evidence>
<dbReference type="InterPro" id="IPR003594">
    <property type="entry name" value="HATPase_dom"/>
</dbReference>
<comment type="subcellular location">
    <subcellularLocation>
        <location evidence="1">Cell membrane</location>
        <topology evidence="1">Multi-pass membrane protein</topology>
    </subcellularLocation>
</comment>
<name>A0A229UX29_9BACL</name>
<feature type="coiled-coil region" evidence="9">
    <location>
        <begin position="368"/>
        <end position="395"/>
    </location>
</feature>
<organism evidence="12 13">
    <name type="scientific">Paenibacillus rigui</name>
    <dbReference type="NCBI Taxonomy" id="554312"/>
    <lineage>
        <taxon>Bacteria</taxon>
        <taxon>Bacillati</taxon>
        <taxon>Bacillota</taxon>
        <taxon>Bacilli</taxon>
        <taxon>Bacillales</taxon>
        <taxon>Paenibacillaceae</taxon>
        <taxon>Paenibacillus</taxon>
    </lineage>
</organism>
<reference evidence="12 13" key="1">
    <citation type="submission" date="2017-07" db="EMBL/GenBank/DDBJ databases">
        <title>Genome sequencing and assembly of Paenibacillus rigui.</title>
        <authorList>
            <person name="Mayilraj S."/>
        </authorList>
    </citation>
    <scope>NUCLEOTIDE SEQUENCE [LARGE SCALE GENOMIC DNA]</scope>
    <source>
        <strain evidence="12 13">JCM 16352</strain>
    </source>
</reference>
<evidence type="ECO:0000256" key="10">
    <source>
        <dbReference type="SAM" id="Phobius"/>
    </source>
</evidence>
<gene>
    <name evidence="12" type="ORF">CF651_01475</name>
</gene>
<dbReference type="SUPFAM" id="SSF55874">
    <property type="entry name" value="ATPase domain of HSP90 chaperone/DNA topoisomerase II/histidine kinase"/>
    <property type="match status" value="1"/>
</dbReference>
<dbReference type="PANTHER" id="PTHR34220">
    <property type="entry name" value="SENSOR HISTIDINE KINASE YPDA"/>
    <property type="match status" value="1"/>
</dbReference>
<dbReference type="SMART" id="SM00304">
    <property type="entry name" value="HAMP"/>
    <property type="match status" value="1"/>
</dbReference>
<evidence type="ECO:0000256" key="9">
    <source>
        <dbReference type="SAM" id="Coils"/>
    </source>
</evidence>
<keyword evidence="2" id="KW-1003">Cell membrane</keyword>
<dbReference type="OrthoDB" id="9776552at2"/>
<dbReference type="InterPro" id="IPR010559">
    <property type="entry name" value="Sig_transdc_His_kin_internal"/>
</dbReference>
<dbReference type="InterPro" id="IPR003660">
    <property type="entry name" value="HAMP_dom"/>
</dbReference>
<protein>
    <submittedName>
        <fullName evidence="12">Signal protein</fullName>
    </submittedName>
</protein>
<dbReference type="InterPro" id="IPR033479">
    <property type="entry name" value="dCache_1"/>
</dbReference>
<dbReference type="Pfam" id="PF00672">
    <property type="entry name" value="HAMP"/>
    <property type="match status" value="1"/>
</dbReference>
<dbReference type="GO" id="GO:0005886">
    <property type="term" value="C:plasma membrane"/>
    <property type="evidence" value="ECO:0007669"/>
    <property type="project" value="UniProtKB-SubCell"/>
</dbReference>
<dbReference type="SUPFAM" id="SSF158472">
    <property type="entry name" value="HAMP domain-like"/>
    <property type="match status" value="1"/>
</dbReference>
<evidence type="ECO:0000256" key="8">
    <source>
        <dbReference type="ARBA" id="ARBA00023136"/>
    </source>
</evidence>
<keyword evidence="13" id="KW-1185">Reference proteome</keyword>
<dbReference type="Proteomes" id="UP000215509">
    <property type="component" value="Unassembled WGS sequence"/>
</dbReference>
<accession>A0A229UX29</accession>
<keyword evidence="6" id="KW-0418">Kinase</keyword>
<dbReference type="Gene3D" id="3.30.450.20">
    <property type="entry name" value="PAS domain"/>
    <property type="match status" value="1"/>
</dbReference>
<proteinExistence type="predicted"/>
<dbReference type="CDD" id="cd06225">
    <property type="entry name" value="HAMP"/>
    <property type="match status" value="1"/>
</dbReference>
<dbReference type="CDD" id="cd12912">
    <property type="entry name" value="PDC2_MCP_like"/>
    <property type="match status" value="1"/>
</dbReference>
<evidence type="ECO:0000256" key="5">
    <source>
        <dbReference type="ARBA" id="ARBA00022692"/>
    </source>
</evidence>
<keyword evidence="3" id="KW-0597">Phosphoprotein</keyword>
<keyword evidence="4" id="KW-0808">Transferase</keyword>
<evidence type="ECO:0000256" key="6">
    <source>
        <dbReference type="ARBA" id="ARBA00022777"/>
    </source>
</evidence>
<dbReference type="Gene3D" id="6.10.340.10">
    <property type="match status" value="1"/>
</dbReference>
<dbReference type="RefSeq" id="WP_094013061.1">
    <property type="nucleotide sequence ID" value="NZ_NMQW01000002.1"/>
</dbReference>
<keyword evidence="8 10" id="KW-0472">Membrane</keyword>
<keyword evidence="5 10" id="KW-0812">Transmembrane</keyword>
<dbReference type="PROSITE" id="PS50885">
    <property type="entry name" value="HAMP"/>
    <property type="match status" value="1"/>
</dbReference>
<dbReference type="AlphaFoldDB" id="A0A229UX29"/>
<evidence type="ECO:0000259" key="11">
    <source>
        <dbReference type="PROSITE" id="PS50885"/>
    </source>
</evidence>
<dbReference type="GO" id="GO:0000155">
    <property type="term" value="F:phosphorelay sensor kinase activity"/>
    <property type="evidence" value="ECO:0007669"/>
    <property type="project" value="InterPro"/>
</dbReference>
<evidence type="ECO:0000256" key="3">
    <source>
        <dbReference type="ARBA" id="ARBA00022553"/>
    </source>
</evidence>
<sequence length="601" mass="68545">MRGNLSRRLFTYFMVVIVLSLTSVGIFTYTRSSNELNAQSSRQLSQIANNALYQTDLYLQTYERSMTSLLSNKDVKQFIDMPVVEGYDYYNYSSLIKEIGMKPIFIRNPEVVAIYIISYHGNAVLGLNSGYEQTMSPKEVNKHLSLLKEKTNNDGTLSVLNRTILPERKDSIITLARKIRGLTSRDFNGILAIEIQSKDLSTLWGGIDLGEKGYFYIADSSGEIVYHPNQDKIGTRWPEAMEQQVQSQDAHTFEGEEAGEERMFVTRKSAYSGWTLICSMPLDELQKPVANIRTTTLVVGLCTLAVALWLSHRFGTSITRPIRALKNGMRQTEKGNWMTIPVSDPKGEIDQLTISYNLMVSRLSELVKQVYEAELINRETQLERQKAEFQSLQMQINPHFLYNTLETIVCYAALKDSTEITDIVKSMAYMLRYSVQTNLEEITVANELKHILNYTVILKHRIEREFEIDVAVPPQYLLKKMVRLTLQPLVENAFQHAFPDGVEDYHSIRIDAGEEDGFFWVTVEDNGCGMTPEQLHKLRERLETNRLAEDNGDTIGSKQGGIGVLNVHRRIQMVFGEQYGLRIDSKEEEGTKIWLMMPASG</sequence>
<dbReference type="Pfam" id="PF02743">
    <property type="entry name" value="dCache_1"/>
    <property type="match status" value="1"/>
</dbReference>
<feature type="transmembrane region" description="Helical" evidence="10">
    <location>
        <begin position="9"/>
        <end position="29"/>
    </location>
</feature>
<dbReference type="Gene3D" id="3.30.565.10">
    <property type="entry name" value="Histidine kinase-like ATPase, C-terminal domain"/>
    <property type="match status" value="1"/>
</dbReference>
<dbReference type="PANTHER" id="PTHR34220:SF7">
    <property type="entry name" value="SENSOR HISTIDINE KINASE YPDA"/>
    <property type="match status" value="1"/>
</dbReference>
<dbReference type="EMBL" id="NMQW01000002">
    <property type="protein sequence ID" value="OXM87811.1"/>
    <property type="molecule type" value="Genomic_DNA"/>
</dbReference>
<evidence type="ECO:0000313" key="12">
    <source>
        <dbReference type="EMBL" id="OXM87811.1"/>
    </source>
</evidence>
<comment type="caution">
    <text evidence="12">The sequence shown here is derived from an EMBL/GenBank/DDBJ whole genome shotgun (WGS) entry which is preliminary data.</text>
</comment>
<dbReference type="Pfam" id="PF02518">
    <property type="entry name" value="HATPase_c"/>
    <property type="match status" value="1"/>
</dbReference>
<dbReference type="SMART" id="SM00387">
    <property type="entry name" value="HATPase_c"/>
    <property type="match status" value="1"/>
</dbReference>
<keyword evidence="9" id="KW-0175">Coiled coil</keyword>
<feature type="domain" description="HAMP" evidence="11">
    <location>
        <begin position="316"/>
        <end position="368"/>
    </location>
</feature>
<keyword evidence="7 10" id="KW-1133">Transmembrane helix</keyword>
<evidence type="ECO:0000256" key="1">
    <source>
        <dbReference type="ARBA" id="ARBA00004651"/>
    </source>
</evidence>
<evidence type="ECO:0000313" key="13">
    <source>
        <dbReference type="Proteomes" id="UP000215509"/>
    </source>
</evidence>
<evidence type="ECO:0000256" key="2">
    <source>
        <dbReference type="ARBA" id="ARBA00022475"/>
    </source>
</evidence>
<dbReference type="InterPro" id="IPR050640">
    <property type="entry name" value="Bact_2-comp_sensor_kinase"/>
</dbReference>
<evidence type="ECO:0000256" key="7">
    <source>
        <dbReference type="ARBA" id="ARBA00022989"/>
    </source>
</evidence>